<feature type="transmembrane region" description="Helical" evidence="1">
    <location>
        <begin position="7"/>
        <end position="28"/>
    </location>
</feature>
<keyword evidence="1" id="KW-0812">Transmembrane</keyword>
<comment type="caution">
    <text evidence="2">The sequence shown here is derived from an EMBL/GenBank/DDBJ whole genome shotgun (WGS) entry which is preliminary data.</text>
</comment>
<sequence length="216" mass="24367">MEIPSKVIVFFFLVLTTILSIITLIFSFTQVNDITNGKYYKGGCDSGPVPYRAISTVNGKEIAYFQCGWSLTRSFVRCLLQFLIVITIVILFILYAKKKKSQFLILLVFLLLLGFAEFYSFGADASALKGSYDFCNNDSTLSIPGKECQFGRYYGTLAFNIATTISVCFVSIFTFIKRNKLFDDHNAHHQQFDKEIKGYANPSTRLSKGNEAYSSI</sequence>
<protein>
    <submittedName>
        <fullName evidence="2">Uncharacterized protein</fullName>
    </submittedName>
</protein>
<evidence type="ECO:0000313" key="3">
    <source>
        <dbReference type="Proteomes" id="UP001344447"/>
    </source>
</evidence>
<reference evidence="2 3" key="1">
    <citation type="submission" date="2023-11" db="EMBL/GenBank/DDBJ databases">
        <title>Dfirmibasis_genome.</title>
        <authorList>
            <person name="Edelbroek B."/>
            <person name="Kjellin J."/>
            <person name="Jerlstrom-Hultqvist J."/>
            <person name="Soderbom F."/>
        </authorList>
    </citation>
    <scope>NUCLEOTIDE SEQUENCE [LARGE SCALE GENOMIC DNA]</scope>
    <source>
        <strain evidence="2 3">TNS-C-14</strain>
    </source>
</reference>
<dbReference type="AlphaFoldDB" id="A0AAN7TZU0"/>
<gene>
    <name evidence="2" type="ORF">RB653_006593</name>
</gene>
<keyword evidence="1" id="KW-1133">Transmembrane helix</keyword>
<accession>A0AAN7TZU0</accession>
<feature type="transmembrane region" description="Helical" evidence="1">
    <location>
        <begin position="74"/>
        <end position="96"/>
    </location>
</feature>
<dbReference type="PANTHER" id="PTHR38079">
    <property type="entry name" value="TRANSMEMBRANE PROTEIN"/>
    <property type="match status" value="1"/>
</dbReference>
<feature type="transmembrane region" description="Helical" evidence="1">
    <location>
        <begin position="103"/>
        <end position="122"/>
    </location>
</feature>
<dbReference type="EMBL" id="JAVFKY010000005">
    <property type="protein sequence ID" value="KAK5575460.1"/>
    <property type="molecule type" value="Genomic_DNA"/>
</dbReference>
<keyword evidence="1" id="KW-0472">Membrane</keyword>
<proteinExistence type="predicted"/>
<name>A0AAN7TZU0_9MYCE</name>
<keyword evidence="3" id="KW-1185">Reference proteome</keyword>
<dbReference type="PANTHER" id="PTHR38079:SF1">
    <property type="entry name" value="TRANSMEMBRANE PROTEIN"/>
    <property type="match status" value="1"/>
</dbReference>
<dbReference type="Proteomes" id="UP001344447">
    <property type="component" value="Unassembled WGS sequence"/>
</dbReference>
<feature type="transmembrane region" description="Helical" evidence="1">
    <location>
        <begin position="153"/>
        <end position="176"/>
    </location>
</feature>
<evidence type="ECO:0000313" key="2">
    <source>
        <dbReference type="EMBL" id="KAK5575460.1"/>
    </source>
</evidence>
<evidence type="ECO:0000256" key="1">
    <source>
        <dbReference type="SAM" id="Phobius"/>
    </source>
</evidence>
<organism evidence="2 3">
    <name type="scientific">Dictyostelium firmibasis</name>
    <dbReference type="NCBI Taxonomy" id="79012"/>
    <lineage>
        <taxon>Eukaryota</taxon>
        <taxon>Amoebozoa</taxon>
        <taxon>Evosea</taxon>
        <taxon>Eumycetozoa</taxon>
        <taxon>Dictyostelia</taxon>
        <taxon>Dictyosteliales</taxon>
        <taxon>Dictyosteliaceae</taxon>
        <taxon>Dictyostelium</taxon>
    </lineage>
</organism>